<evidence type="ECO:0000259" key="6">
    <source>
        <dbReference type="PROSITE" id="PS51007"/>
    </source>
</evidence>
<gene>
    <name evidence="7" type="ORF">FSC37_00780</name>
</gene>
<feature type="compositionally biased region" description="Low complexity" evidence="5">
    <location>
        <begin position="175"/>
        <end position="187"/>
    </location>
</feature>
<organism evidence="7 8">
    <name type="scientific">Piscinibacter aquaticus</name>
    <dbReference type="NCBI Taxonomy" id="392597"/>
    <lineage>
        <taxon>Bacteria</taxon>
        <taxon>Pseudomonadati</taxon>
        <taxon>Pseudomonadota</taxon>
        <taxon>Betaproteobacteria</taxon>
        <taxon>Burkholderiales</taxon>
        <taxon>Sphaerotilaceae</taxon>
        <taxon>Piscinibacter</taxon>
    </lineage>
</organism>
<dbReference type="Pfam" id="PF13442">
    <property type="entry name" value="Cytochrome_CBB3"/>
    <property type="match status" value="1"/>
</dbReference>
<keyword evidence="1 4" id="KW-0349">Heme</keyword>
<keyword evidence="2 4" id="KW-0479">Metal-binding</keyword>
<dbReference type="SUPFAM" id="SSF46626">
    <property type="entry name" value="Cytochrome c"/>
    <property type="match status" value="2"/>
</dbReference>
<name>A0A5C6U0I2_9BURK</name>
<feature type="region of interest" description="Disordered" evidence="5">
    <location>
        <begin position="103"/>
        <end position="123"/>
    </location>
</feature>
<dbReference type="GO" id="GO:0046872">
    <property type="term" value="F:metal ion binding"/>
    <property type="evidence" value="ECO:0007669"/>
    <property type="project" value="UniProtKB-KW"/>
</dbReference>
<evidence type="ECO:0000256" key="1">
    <source>
        <dbReference type="ARBA" id="ARBA00022617"/>
    </source>
</evidence>
<dbReference type="EMBL" id="VOPW01000001">
    <property type="protein sequence ID" value="TXC65195.1"/>
    <property type="molecule type" value="Genomic_DNA"/>
</dbReference>
<feature type="domain" description="Cytochrome c" evidence="6">
    <location>
        <begin position="79"/>
        <end position="167"/>
    </location>
</feature>
<feature type="compositionally biased region" description="Low complexity" evidence="5">
    <location>
        <begin position="231"/>
        <end position="257"/>
    </location>
</feature>
<evidence type="ECO:0000256" key="2">
    <source>
        <dbReference type="ARBA" id="ARBA00022723"/>
    </source>
</evidence>
<evidence type="ECO:0000256" key="5">
    <source>
        <dbReference type="SAM" id="MobiDB-lite"/>
    </source>
</evidence>
<dbReference type="Proteomes" id="UP000321832">
    <property type="component" value="Unassembled WGS sequence"/>
</dbReference>
<feature type="compositionally biased region" description="Polar residues" evidence="5">
    <location>
        <begin position="103"/>
        <end position="112"/>
    </location>
</feature>
<reference evidence="7 8" key="1">
    <citation type="submission" date="2019-08" db="EMBL/GenBank/DDBJ databases">
        <authorList>
            <person name="Khan S.A."/>
            <person name="Jeon C.O."/>
            <person name="Jeong S.E."/>
        </authorList>
    </citation>
    <scope>NUCLEOTIDE SEQUENCE [LARGE SCALE GENOMIC DNA]</scope>
    <source>
        <strain evidence="8">IMCC1728</strain>
    </source>
</reference>
<keyword evidence="8" id="KW-1185">Reference proteome</keyword>
<keyword evidence="3 4" id="KW-0408">Iron</keyword>
<proteinExistence type="predicted"/>
<dbReference type="GO" id="GO:0020037">
    <property type="term" value="F:heme binding"/>
    <property type="evidence" value="ECO:0007669"/>
    <property type="project" value="InterPro"/>
</dbReference>
<dbReference type="InterPro" id="IPR009056">
    <property type="entry name" value="Cyt_c-like_dom"/>
</dbReference>
<comment type="caution">
    <text evidence="7">The sequence shown here is derived from an EMBL/GenBank/DDBJ whole genome shotgun (WGS) entry which is preliminary data.</text>
</comment>
<evidence type="ECO:0000313" key="8">
    <source>
        <dbReference type="Proteomes" id="UP000321832"/>
    </source>
</evidence>
<feature type="region of interest" description="Disordered" evidence="5">
    <location>
        <begin position="175"/>
        <end position="211"/>
    </location>
</feature>
<dbReference type="GO" id="GO:0009055">
    <property type="term" value="F:electron transfer activity"/>
    <property type="evidence" value="ECO:0007669"/>
    <property type="project" value="InterPro"/>
</dbReference>
<dbReference type="AlphaFoldDB" id="A0A5C6U0I2"/>
<sequence>MHGRVLRADRCDARGNANRVPRGRRMARKLQPAVDTDATTTGAPPMNLLFAPACAFALRCVAACVLALPLWAGAAAPPKDAPRGAVLYHNYCSVCHGDKGNGQSRATGSLSTPPRDFTSEASRAELSRERIVLAITHGRPGTAMVGWKTQLSDADIGVLADHVLATFVNREAGSGAAGTATAGISGTRAHGGREADTASTPVQVDMTAGLPNGLKGDFKRGGAFISPTAPPATARAATAPGRAPTSSTRSRATSSSRPRARFNRVALYAAVSEGRLGSEMPAWKQVATPQQMADVSEYVFRSFIVAAPAAQAAAK</sequence>
<evidence type="ECO:0000313" key="7">
    <source>
        <dbReference type="EMBL" id="TXC65195.1"/>
    </source>
</evidence>
<feature type="region of interest" description="Disordered" evidence="5">
    <location>
        <begin position="16"/>
        <end position="38"/>
    </location>
</feature>
<dbReference type="InterPro" id="IPR036909">
    <property type="entry name" value="Cyt_c-like_dom_sf"/>
</dbReference>
<evidence type="ECO:0000256" key="3">
    <source>
        <dbReference type="ARBA" id="ARBA00023004"/>
    </source>
</evidence>
<feature type="region of interest" description="Disordered" evidence="5">
    <location>
        <begin position="228"/>
        <end position="258"/>
    </location>
</feature>
<evidence type="ECO:0000256" key="4">
    <source>
        <dbReference type="PROSITE-ProRule" id="PRU00433"/>
    </source>
</evidence>
<dbReference type="Gene3D" id="1.10.760.10">
    <property type="entry name" value="Cytochrome c-like domain"/>
    <property type="match status" value="2"/>
</dbReference>
<accession>A0A5C6U0I2</accession>
<protein>
    <submittedName>
        <fullName evidence="7">C-type cytochrome</fullName>
    </submittedName>
</protein>
<dbReference type="PROSITE" id="PS51007">
    <property type="entry name" value="CYTC"/>
    <property type="match status" value="1"/>
</dbReference>